<evidence type="ECO:0000256" key="3">
    <source>
        <dbReference type="ARBA" id="ARBA00007351"/>
    </source>
</evidence>
<dbReference type="InterPro" id="IPR023272">
    <property type="entry name" value="Cyt_c_oxidase_suVIIB_dom_sf"/>
</dbReference>
<accession>A0AAX6PE41</accession>
<evidence type="ECO:0000256" key="11">
    <source>
        <dbReference type="ARBA" id="ARBA00041642"/>
    </source>
</evidence>
<dbReference type="Pfam" id="PF05392">
    <property type="entry name" value="COX7B"/>
    <property type="match status" value="1"/>
</dbReference>
<protein>
    <recommendedName>
        <fullName evidence="10">Cytochrome c oxidase subunit 7B, mitochondrial</fullName>
    </recommendedName>
    <alternativeName>
        <fullName evidence="11">Cytochrome c oxidase polypeptide VIIb</fullName>
    </alternativeName>
</protein>
<comment type="pathway">
    <text evidence="2">Energy metabolism; oxidative phosphorylation.</text>
</comment>
<evidence type="ECO:0000313" key="13">
    <source>
        <dbReference type="Proteomes" id="UP000694906"/>
    </source>
</evidence>
<feature type="transmembrane region" description="Helical" evidence="12">
    <location>
        <begin position="37"/>
        <end position="56"/>
    </location>
</feature>
<organism evidence="13 14">
    <name type="scientific">Heterocephalus glaber</name>
    <name type="common">Naked mole rat</name>
    <dbReference type="NCBI Taxonomy" id="10181"/>
    <lineage>
        <taxon>Eukaryota</taxon>
        <taxon>Metazoa</taxon>
        <taxon>Chordata</taxon>
        <taxon>Craniata</taxon>
        <taxon>Vertebrata</taxon>
        <taxon>Euteleostomi</taxon>
        <taxon>Mammalia</taxon>
        <taxon>Eutheria</taxon>
        <taxon>Euarchontoglires</taxon>
        <taxon>Glires</taxon>
        <taxon>Rodentia</taxon>
        <taxon>Hystricomorpha</taxon>
        <taxon>Bathyergidae</taxon>
        <taxon>Heterocephalus</taxon>
    </lineage>
</organism>
<evidence type="ECO:0000256" key="2">
    <source>
        <dbReference type="ARBA" id="ARBA00004673"/>
    </source>
</evidence>
<keyword evidence="8" id="KW-0496">Mitochondrion</keyword>
<dbReference type="GeneID" id="101722775"/>
<evidence type="ECO:0000256" key="8">
    <source>
        <dbReference type="ARBA" id="ARBA00023128"/>
    </source>
</evidence>
<evidence type="ECO:0000256" key="4">
    <source>
        <dbReference type="ARBA" id="ARBA00022692"/>
    </source>
</evidence>
<dbReference type="RefSeq" id="XP_004849556.1">
    <property type="nucleotide sequence ID" value="XM_004849499.1"/>
</dbReference>
<proteinExistence type="inferred from homology"/>
<keyword evidence="7 12" id="KW-1133">Transmembrane helix</keyword>
<dbReference type="GO" id="GO:0006123">
    <property type="term" value="P:mitochondrial electron transport, cytochrome c to oxygen"/>
    <property type="evidence" value="ECO:0007669"/>
    <property type="project" value="InterPro"/>
</dbReference>
<reference evidence="14" key="1">
    <citation type="submission" date="2025-08" db="UniProtKB">
        <authorList>
            <consortium name="RefSeq"/>
        </authorList>
    </citation>
    <scope>IDENTIFICATION</scope>
</reference>
<keyword evidence="13" id="KW-1185">Reference proteome</keyword>
<sequence length="80" mass="9057">MMFPLAKWALLNGLKRQTIQCCSKTNPYEIPNFHDKYGNTVLASGAIFCVVTWVFLTTQVGILWNPSPVAQATPKEWKNK</sequence>
<evidence type="ECO:0000256" key="5">
    <source>
        <dbReference type="ARBA" id="ARBA00022792"/>
    </source>
</evidence>
<dbReference type="KEGG" id="hgl:101722775"/>
<dbReference type="GO" id="GO:0005743">
    <property type="term" value="C:mitochondrial inner membrane"/>
    <property type="evidence" value="ECO:0007669"/>
    <property type="project" value="UniProtKB-SubCell"/>
</dbReference>
<gene>
    <name evidence="14" type="primary">LOC101722775</name>
</gene>
<dbReference type="FunFam" id="4.10.51.10:FF:000001">
    <property type="entry name" value="Cytochrome c oxidase subunit 7B, mitochondrial"/>
    <property type="match status" value="1"/>
</dbReference>
<keyword evidence="9 12" id="KW-0472">Membrane</keyword>
<evidence type="ECO:0000256" key="10">
    <source>
        <dbReference type="ARBA" id="ARBA00040623"/>
    </source>
</evidence>
<dbReference type="PANTHER" id="PTHR16716:SF0">
    <property type="entry name" value="CYTOCHROME C OXIDASE SUBUNIT 7B, MITOCHONDRIAL"/>
    <property type="match status" value="1"/>
</dbReference>
<comment type="subcellular location">
    <subcellularLocation>
        <location evidence="1">Mitochondrion inner membrane</location>
        <topology evidence="1">Single-pass membrane protein</topology>
    </subcellularLocation>
</comment>
<dbReference type="GO" id="GO:0045277">
    <property type="term" value="C:respiratory chain complex IV"/>
    <property type="evidence" value="ECO:0007669"/>
    <property type="project" value="TreeGrafter"/>
</dbReference>
<name>A0AAX6PE41_HETGA</name>
<dbReference type="SUPFAM" id="SSF81423">
    <property type="entry name" value="Mitochondrial cytochrome c oxidase subunit VIIb"/>
    <property type="match status" value="1"/>
</dbReference>
<dbReference type="Proteomes" id="UP000694906">
    <property type="component" value="Unplaced"/>
</dbReference>
<evidence type="ECO:0000256" key="1">
    <source>
        <dbReference type="ARBA" id="ARBA00004434"/>
    </source>
</evidence>
<keyword evidence="4 12" id="KW-0812">Transmembrane</keyword>
<keyword evidence="6" id="KW-0809">Transit peptide</keyword>
<comment type="similarity">
    <text evidence="3">Belongs to the cytochrome c oxidase VIIb family.</text>
</comment>
<dbReference type="Gene3D" id="4.10.51.10">
    <property type="entry name" value="Cytochrome C Oxidase, chain K"/>
    <property type="match status" value="1"/>
</dbReference>
<evidence type="ECO:0000256" key="12">
    <source>
        <dbReference type="SAM" id="Phobius"/>
    </source>
</evidence>
<evidence type="ECO:0000313" key="14">
    <source>
        <dbReference type="RefSeq" id="XP_004849556.1"/>
    </source>
</evidence>
<evidence type="ECO:0000256" key="7">
    <source>
        <dbReference type="ARBA" id="ARBA00022989"/>
    </source>
</evidence>
<evidence type="ECO:0000256" key="9">
    <source>
        <dbReference type="ARBA" id="ARBA00023136"/>
    </source>
</evidence>
<dbReference type="PANTHER" id="PTHR16716">
    <property type="entry name" value="CYTOCHROME C OXIDASE SUBUNIT 7B, MITOCHONDRIAL"/>
    <property type="match status" value="1"/>
</dbReference>
<evidence type="ECO:0000256" key="6">
    <source>
        <dbReference type="ARBA" id="ARBA00022946"/>
    </source>
</evidence>
<keyword evidence="5" id="KW-0999">Mitochondrion inner membrane</keyword>
<dbReference type="InterPro" id="IPR008433">
    <property type="entry name" value="Cyt_c_oxidase_suVIIB"/>
</dbReference>
<dbReference type="AlphaFoldDB" id="A0AAX6PE41"/>